<comment type="catalytic activity">
    <reaction evidence="9">
        <text>2-oxoglutarate + O2 + 2 H(+) = ethene + 3 CO2 + H2O</text>
        <dbReference type="Rhea" id="RHEA:31523"/>
        <dbReference type="ChEBI" id="CHEBI:15377"/>
        <dbReference type="ChEBI" id="CHEBI:15378"/>
        <dbReference type="ChEBI" id="CHEBI:15379"/>
        <dbReference type="ChEBI" id="CHEBI:16526"/>
        <dbReference type="ChEBI" id="CHEBI:16810"/>
        <dbReference type="ChEBI" id="CHEBI:18153"/>
        <dbReference type="EC" id="1.13.12.19"/>
    </reaction>
</comment>
<comment type="caution">
    <text evidence="13">The sequence shown here is derived from an EMBL/GenBank/DDBJ whole genome shotgun (WGS) entry which is preliminary data.</text>
</comment>
<comment type="similarity">
    <text evidence="11">Belongs to the iron/ascorbate-dependent oxidoreductase family.</text>
</comment>
<dbReference type="AlphaFoldDB" id="A0AAP8MDS1"/>
<dbReference type="SUPFAM" id="SSF51197">
    <property type="entry name" value="Clavaminate synthase-like"/>
    <property type="match status" value="1"/>
</dbReference>
<dbReference type="EMBL" id="PKUR01000003">
    <property type="protein sequence ID" value="PLW85672.1"/>
    <property type="molecule type" value="Genomic_DNA"/>
</dbReference>
<dbReference type="InterPro" id="IPR026992">
    <property type="entry name" value="DIOX_N"/>
</dbReference>
<dbReference type="PANTHER" id="PTHR47990">
    <property type="entry name" value="2-OXOGLUTARATE (2OG) AND FE(II)-DEPENDENT OXYGENASE SUPERFAMILY PROTEIN-RELATED"/>
    <property type="match status" value="1"/>
</dbReference>
<evidence type="ECO:0000256" key="5">
    <source>
        <dbReference type="ARBA" id="ARBA00019045"/>
    </source>
</evidence>
<feature type="domain" description="Fe2OG dioxygenase" evidence="12">
    <location>
        <begin position="153"/>
        <end position="258"/>
    </location>
</feature>
<evidence type="ECO:0000256" key="7">
    <source>
        <dbReference type="ARBA" id="ARBA00031011"/>
    </source>
</evidence>
<dbReference type="InterPro" id="IPR044861">
    <property type="entry name" value="IPNS-like_FE2OG_OXY"/>
</dbReference>
<accession>A0AAP8MDS1</accession>
<dbReference type="PROSITE" id="PS51471">
    <property type="entry name" value="FE2OG_OXY"/>
    <property type="match status" value="1"/>
</dbReference>
<keyword evidence="11" id="KW-0479">Metal-binding</keyword>
<comment type="cofactor">
    <cofactor evidence="1">
        <name>Fe(2+)</name>
        <dbReference type="ChEBI" id="CHEBI:29033"/>
    </cofactor>
</comment>
<dbReference type="GO" id="GO:0009693">
    <property type="term" value="P:ethylene biosynthetic process"/>
    <property type="evidence" value="ECO:0007669"/>
    <property type="project" value="UniProtKB-KW"/>
</dbReference>
<evidence type="ECO:0000256" key="1">
    <source>
        <dbReference type="ARBA" id="ARBA00001954"/>
    </source>
</evidence>
<dbReference type="InterPro" id="IPR005123">
    <property type="entry name" value="Oxoglu/Fe-dep_dioxygenase_dom"/>
</dbReference>
<evidence type="ECO:0000313" key="13">
    <source>
        <dbReference type="EMBL" id="PLW85672.1"/>
    </source>
</evidence>
<gene>
    <name evidence="13" type="ORF">C0029_13755</name>
</gene>
<sequence>MEIPLIDFSSGSDEELAAQLAYAMGEVGFMTVTNIGIPTEIIDAIFRVSSQFFERDTDYKHQYLYRNVSENFGYQGVGMESLEPGKPGDLKETFTLRLAPGSDLGEDRWPSEAFRSTAQNFYNECLGAATRIMRLMARVFELPEDFFSATVGGENVALRLLFYPREQQVADGGEQLGAGAHTDYGILTLLFQSGVGGLEVRDGNGQWIPVPSIPGSVVINTGDLMHRWTNGHFRSTEHRVKPMTSTQDRYSVAFFVDPDSQTLIEVLPQCVDESEGVTYPPITAGEHIRQKLQRSHN</sequence>
<evidence type="ECO:0000256" key="6">
    <source>
        <dbReference type="ARBA" id="ARBA00022666"/>
    </source>
</evidence>
<proteinExistence type="inferred from homology"/>
<dbReference type="InterPro" id="IPR027443">
    <property type="entry name" value="IPNS-like_sf"/>
</dbReference>
<evidence type="ECO:0000256" key="9">
    <source>
        <dbReference type="ARBA" id="ARBA00047725"/>
    </source>
</evidence>
<name>A0AAP8MDS1_9GAMM</name>
<evidence type="ECO:0000313" key="14">
    <source>
        <dbReference type="Proteomes" id="UP000235162"/>
    </source>
</evidence>
<dbReference type="Pfam" id="PF03171">
    <property type="entry name" value="2OG-FeII_Oxy"/>
    <property type="match status" value="1"/>
</dbReference>
<keyword evidence="14" id="KW-1185">Reference proteome</keyword>
<organism evidence="13 14">
    <name type="scientific">Halioglobus japonicus</name>
    <dbReference type="NCBI Taxonomy" id="930805"/>
    <lineage>
        <taxon>Bacteria</taxon>
        <taxon>Pseudomonadati</taxon>
        <taxon>Pseudomonadota</taxon>
        <taxon>Gammaproteobacteria</taxon>
        <taxon>Cellvibrionales</taxon>
        <taxon>Halieaceae</taxon>
        <taxon>Halioglobus</taxon>
    </lineage>
</organism>
<protein>
    <recommendedName>
        <fullName evidence="5">2-oxoglutarate-dependent ethylene/succinate-forming enzyme</fullName>
        <ecNumber evidence="4">1.13.12.19</ecNumber>
        <ecNumber evidence="3">1.14.20.7</ecNumber>
    </recommendedName>
    <alternativeName>
        <fullName evidence="7">2-oxoglutarate dioxygenase (ethylene-forming)</fullName>
    </alternativeName>
    <alternativeName>
        <fullName evidence="8">2-oxoglutarate/L-arginine monooxygenase/decarboxylase (succinate-forming)</fullName>
    </alternativeName>
</protein>
<comment type="pathway">
    <text evidence="2">Alkene biosynthesis; ethylene biosynthesis via 2-oxoglutarate.</text>
</comment>
<reference evidence="13 14" key="1">
    <citation type="submission" date="2018-01" db="EMBL/GenBank/DDBJ databases">
        <title>The draft genome sequence of Halioglobus japonicus S1-36.</title>
        <authorList>
            <person name="Du Z.-J."/>
            <person name="Shi M.-J."/>
        </authorList>
    </citation>
    <scope>NUCLEOTIDE SEQUENCE [LARGE SCALE GENOMIC DNA]</scope>
    <source>
        <strain evidence="13 14">S1-36</strain>
    </source>
</reference>
<evidence type="ECO:0000256" key="10">
    <source>
        <dbReference type="ARBA" id="ARBA00049359"/>
    </source>
</evidence>
<dbReference type="InterPro" id="IPR050231">
    <property type="entry name" value="Iron_ascorbate_oxido_reductase"/>
</dbReference>
<dbReference type="RefSeq" id="WP_084198428.1">
    <property type="nucleotide sequence ID" value="NZ_BMYL01000003.1"/>
</dbReference>
<dbReference type="Gene3D" id="2.60.120.330">
    <property type="entry name" value="B-lactam Antibiotic, Isopenicillin N Synthase, Chain"/>
    <property type="match status" value="1"/>
</dbReference>
<evidence type="ECO:0000256" key="8">
    <source>
        <dbReference type="ARBA" id="ARBA00031282"/>
    </source>
</evidence>
<evidence type="ECO:0000256" key="11">
    <source>
        <dbReference type="RuleBase" id="RU003682"/>
    </source>
</evidence>
<dbReference type="GO" id="GO:0046872">
    <property type="term" value="F:metal ion binding"/>
    <property type="evidence" value="ECO:0007669"/>
    <property type="project" value="UniProtKB-KW"/>
</dbReference>
<keyword evidence="6" id="KW-0266">Ethylene biosynthesis</keyword>
<evidence type="ECO:0000256" key="3">
    <source>
        <dbReference type="ARBA" id="ARBA00012293"/>
    </source>
</evidence>
<keyword evidence="11" id="KW-0408">Iron</keyword>
<keyword evidence="11" id="KW-0560">Oxidoreductase</keyword>
<evidence type="ECO:0000256" key="2">
    <source>
        <dbReference type="ARBA" id="ARBA00004767"/>
    </source>
</evidence>
<dbReference type="Proteomes" id="UP000235162">
    <property type="component" value="Unassembled WGS sequence"/>
</dbReference>
<dbReference type="EC" id="1.13.12.19" evidence="4"/>
<dbReference type="Pfam" id="PF14226">
    <property type="entry name" value="DIOX_N"/>
    <property type="match status" value="1"/>
</dbReference>
<dbReference type="EC" id="1.14.20.7" evidence="3"/>
<comment type="catalytic activity">
    <reaction evidence="10">
        <text>L-arginine + 2-oxoglutarate + O2 = guanidine + L-glutamate 5-semialdehyde + succinate + CO2</text>
        <dbReference type="Rhea" id="RHEA:31535"/>
        <dbReference type="ChEBI" id="CHEBI:15379"/>
        <dbReference type="ChEBI" id="CHEBI:16526"/>
        <dbReference type="ChEBI" id="CHEBI:16810"/>
        <dbReference type="ChEBI" id="CHEBI:30031"/>
        <dbReference type="ChEBI" id="CHEBI:30087"/>
        <dbReference type="ChEBI" id="CHEBI:32682"/>
        <dbReference type="ChEBI" id="CHEBI:58066"/>
        <dbReference type="EC" id="1.14.20.7"/>
    </reaction>
</comment>
<dbReference type="GO" id="GO:0102276">
    <property type="term" value="F:2-oxoglutarate oxygenase/decarboxylase (ethylene-forming) activity"/>
    <property type="evidence" value="ECO:0007669"/>
    <property type="project" value="UniProtKB-EC"/>
</dbReference>
<evidence type="ECO:0000256" key="4">
    <source>
        <dbReference type="ARBA" id="ARBA00012531"/>
    </source>
</evidence>
<evidence type="ECO:0000259" key="12">
    <source>
        <dbReference type="PROSITE" id="PS51471"/>
    </source>
</evidence>